<dbReference type="Proteomes" id="UP000293519">
    <property type="component" value="Unassembled WGS sequence"/>
</dbReference>
<comment type="caution">
    <text evidence="2">The sequence shown here is derived from an EMBL/GenBank/DDBJ whole genome shotgun (WGS) entry which is preliminary data.</text>
</comment>
<feature type="compositionally biased region" description="Basic residues" evidence="1">
    <location>
        <begin position="1"/>
        <end position="11"/>
    </location>
</feature>
<evidence type="ECO:0000313" key="3">
    <source>
        <dbReference type="Proteomes" id="UP000293519"/>
    </source>
</evidence>
<evidence type="ECO:0008006" key="4">
    <source>
        <dbReference type="Google" id="ProtNLM"/>
    </source>
</evidence>
<protein>
    <recommendedName>
        <fullName evidence="4">ATP/GTP-binding protein</fullName>
    </recommendedName>
</protein>
<gene>
    <name evidence="2" type="ORF">EV141_1303</name>
</gene>
<name>A0A4Q7LV34_9MICO</name>
<feature type="region of interest" description="Disordered" evidence="1">
    <location>
        <begin position="1"/>
        <end position="38"/>
    </location>
</feature>
<sequence>MPRSNKPKRRRGGDGDVPPLDLSRIQGGLKRTEHKRSGSWWVQPSGAASAQKSYSCPGCTAPISPGMAHVVVWRADHMMGDDAALVDRRHWHTRCWRIEP</sequence>
<dbReference type="OrthoDB" id="3381577at2"/>
<reference evidence="2 3" key="1">
    <citation type="journal article" date="2015" name="Stand. Genomic Sci.">
        <title>Genomic Encyclopedia of Bacterial and Archaeal Type Strains, Phase III: the genomes of soil and plant-associated and newly described type strains.</title>
        <authorList>
            <person name="Whitman W.B."/>
            <person name="Woyke T."/>
            <person name="Klenk H.P."/>
            <person name="Zhou Y."/>
            <person name="Lilburn T.G."/>
            <person name="Beck B.J."/>
            <person name="De Vos P."/>
            <person name="Vandamme P."/>
            <person name="Eisen J.A."/>
            <person name="Garrity G."/>
            <person name="Hugenholtz P."/>
            <person name="Kyrpides N.C."/>
        </authorList>
    </citation>
    <scope>NUCLEOTIDE SEQUENCE [LARGE SCALE GENOMIC DNA]</scope>
    <source>
        <strain evidence="2 3">CV2</strain>
    </source>
</reference>
<accession>A0A4Q7LV34</accession>
<dbReference type="AlphaFoldDB" id="A0A4Q7LV34"/>
<evidence type="ECO:0000256" key="1">
    <source>
        <dbReference type="SAM" id="MobiDB-lite"/>
    </source>
</evidence>
<dbReference type="EMBL" id="SGWW01000002">
    <property type="protein sequence ID" value="RZS57589.1"/>
    <property type="molecule type" value="Genomic_DNA"/>
</dbReference>
<keyword evidence="3" id="KW-1185">Reference proteome</keyword>
<proteinExistence type="predicted"/>
<evidence type="ECO:0000313" key="2">
    <source>
        <dbReference type="EMBL" id="RZS57589.1"/>
    </source>
</evidence>
<organism evidence="2 3">
    <name type="scientific">Microcella putealis</name>
    <dbReference type="NCBI Taxonomy" id="337005"/>
    <lineage>
        <taxon>Bacteria</taxon>
        <taxon>Bacillati</taxon>
        <taxon>Actinomycetota</taxon>
        <taxon>Actinomycetes</taxon>
        <taxon>Micrococcales</taxon>
        <taxon>Microbacteriaceae</taxon>
        <taxon>Microcella</taxon>
    </lineage>
</organism>
<dbReference type="RefSeq" id="WP_130485139.1">
    <property type="nucleotide sequence ID" value="NZ_SGWW01000002.1"/>
</dbReference>